<keyword evidence="1" id="KW-0472">Membrane</keyword>
<dbReference type="EMBL" id="CP001742">
    <property type="protein sequence ID" value="ADL18432.1"/>
    <property type="molecule type" value="Genomic_DNA"/>
</dbReference>
<dbReference type="Proteomes" id="UP000000346">
    <property type="component" value="Chromosome"/>
</dbReference>
<evidence type="ECO:0008006" key="4">
    <source>
        <dbReference type="Google" id="ProtNLM"/>
    </source>
</evidence>
<feature type="transmembrane region" description="Helical" evidence="1">
    <location>
        <begin position="99"/>
        <end position="121"/>
    </location>
</feature>
<dbReference type="Pfam" id="PF09973">
    <property type="entry name" value="DUF2208"/>
    <property type="match status" value="1"/>
</dbReference>
<proteinExistence type="predicted"/>
<reference evidence="2 3" key="1">
    <citation type="journal article" date="2010" name="Appl. Environ. Microbiol.">
        <title>The genome sequence of the crenarchaeon Acidilobus saccharovorans supports a new order, Acidilobales, and suggests an important ecological role in terrestrial acidic hot springs.</title>
        <authorList>
            <person name="Mardanov A.V."/>
            <person name="Svetlitchnyi V.A."/>
            <person name="Beletsky A.V."/>
            <person name="Prokofeva M.I."/>
            <person name="Bonch-Osmolovskaya E.A."/>
            <person name="Ravin N.V."/>
            <person name="Skryabin K.G."/>
        </authorList>
    </citation>
    <scope>NUCLEOTIDE SEQUENCE [LARGE SCALE GENOMIC DNA]</scope>
    <source>
        <strain evidence="3">DSM 16705 / JCM 18335 / VKM B-2471 / 345-15</strain>
    </source>
</reference>
<dbReference type="RefSeq" id="WP_013265944.1">
    <property type="nucleotide sequence ID" value="NC_014374.1"/>
</dbReference>
<organism evidence="2 3">
    <name type="scientific">Acidilobus saccharovorans (strain DSM 16705 / JCM 18335 / VKM B-2471 / 345-15)</name>
    <dbReference type="NCBI Taxonomy" id="666510"/>
    <lineage>
        <taxon>Archaea</taxon>
        <taxon>Thermoproteota</taxon>
        <taxon>Thermoprotei</taxon>
        <taxon>Acidilobales</taxon>
        <taxon>Acidilobaceae</taxon>
        <taxon>Acidilobus</taxon>
    </lineage>
</organism>
<name>D9PZE4_ACIS3</name>
<protein>
    <recommendedName>
        <fullName evidence="4">DUF2208 domain-containing protein</fullName>
    </recommendedName>
</protein>
<dbReference type="KEGG" id="asc:ASAC_0023"/>
<keyword evidence="1" id="KW-1133">Transmembrane helix</keyword>
<dbReference type="OrthoDB" id="45568at2157"/>
<feature type="transmembrane region" description="Helical" evidence="1">
    <location>
        <begin position="141"/>
        <end position="163"/>
    </location>
</feature>
<gene>
    <name evidence="2" type="ordered locus">ASAC_0023</name>
</gene>
<dbReference type="eggNOG" id="arCOG04319">
    <property type="taxonomic scope" value="Archaea"/>
</dbReference>
<evidence type="ECO:0000313" key="2">
    <source>
        <dbReference type="EMBL" id="ADL18432.1"/>
    </source>
</evidence>
<accession>D9PZE4</accession>
<dbReference type="InParanoid" id="D9PZE4"/>
<sequence>MAYMEKMGRMVALNQLYILIYSALAAVIGINVYLFLLIFVFIAISMFVQSILMSSGLNEKSSYVAEVLSGKRLFHEDNTRAIQSKDTLIYVDLQEQTKFSLYTTLGILIGLAYFFVLWRYVPDLAAYLSLELFGRQIKDVGIEYLRLLLFIAFLLYFEGYFVINQGIMMWSLSRIKKLPALNVPTSYIVTDKGIVIKGLITTKGIRFPLPPDIEVVLNKDRRFVELTRQGKRTVTRLRLYTKNPEKLYEIIRKVAFPASSRGQES</sequence>
<keyword evidence="3" id="KW-1185">Reference proteome</keyword>
<evidence type="ECO:0000313" key="3">
    <source>
        <dbReference type="Proteomes" id="UP000000346"/>
    </source>
</evidence>
<dbReference type="HOGENOM" id="CLU_1048069_0_0_2"/>
<dbReference type="InterPro" id="IPR009198">
    <property type="entry name" value="UCP014484_TM"/>
</dbReference>
<evidence type="ECO:0000256" key="1">
    <source>
        <dbReference type="SAM" id="Phobius"/>
    </source>
</evidence>
<dbReference type="GeneID" id="9498234"/>
<dbReference type="AlphaFoldDB" id="D9PZE4"/>
<keyword evidence="1" id="KW-0812">Transmembrane</keyword>